<feature type="region of interest" description="Disordered" evidence="7">
    <location>
        <begin position="434"/>
        <end position="464"/>
    </location>
</feature>
<feature type="transmembrane region" description="Helical" evidence="8">
    <location>
        <begin position="227"/>
        <end position="247"/>
    </location>
</feature>
<feature type="transmembrane region" description="Helical" evidence="8">
    <location>
        <begin position="413"/>
        <end position="433"/>
    </location>
</feature>
<accession>A0AAD5WQN5</accession>
<evidence type="ECO:0000313" key="10">
    <source>
        <dbReference type="EMBL" id="KAJ2897208.1"/>
    </source>
</evidence>
<dbReference type="GO" id="GO:0015297">
    <property type="term" value="F:antiporter activity"/>
    <property type="evidence" value="ECO:0007669"/>
    <property type="project" value="InterPro"/>
</dbReference>
<proteinExistence type="predicted"/>
<protein>
    <submittedName>
        <fullName evidence="10">K(+) antiporter 1</fullName>
    </submittedName>
</protein>
<feature type="transmembrane region" description="Helical" evidence="8">
    <location>
        <begin position="30"/>
        <end position="47"/>
    </location>
</feature>
<keyword evidence="11" id="KW-1185">Reference proteome</keyword>
<feature type="transmembrane region" description="Helical" evidence="8">
    <location>
        <begin position="162"/>
        <end position="185"/>
    </location>
</feature>
<dbReference type="PANTHER" id="PTHR32468:SF0">
    <property type="entry name" value="K(+)_H(+) ANTIPORTER 1"/>
    <property type="match status" value="1"/>
</dbReference>
<keyword evidence="2" id="KW-0813">Transport</keyword>
<reference evidence="10" key="1">
    <citation type="submission" date="2022-07" db="EMBL/GenBank/DDBJ databases">
        <title>Draft genome sequence of Zalerion maritima ATCC 34329, a (micro)plastics degrading marine fungus.</title>
        <authorList>
            <person name="Paco A."/>
            <person name="Goncalves M.F.M."/>
            <person name="Rocha-Santos T.A.P."/>
            <person name="Alves A."/>
        </authorList>
    </citation>
    <scope>NUCLEOTIDE SEQUENCE</scope>
    <source>
        <strain evidence="10">ATCC 34329</strain>
    </source>
</reference>
<feature type="transmembrane region" description="Helical" evidence="8">
    <location>
        <begin position="346"/>
        <end position="368"/>
    </location>
</feature>
<feature type="compositionally biased region" description="Basic and acidic residues" evidence="7">
    <location>
        <begin position="442"/>
        <end position="456"/>
    </location>
</feature>
<feature type="domain" description="Cation/H+ exchanger transmembrane" evidence="9">
    <location>
        <begin position="39"/>
        <end position="430"/>
    </location>
</feature>
<feature type="transmembrane region" description="Helical" evidence="8">
    <location>
        <begin position="59"/>
        <end position="80"/>
    </location>
</feature>
<dbReference type="EMBL" id="JAKWBI020000288">
    <property type="protein sequence ID" value="KAJ2897208.1"/>
    <property type="molecule type" value="Genomic_DNA"/>
</dbReference>
<evidence type="ECO:0000313" key="11">
    <source>
        <dbReference type="Proteomes" id="UP001201980"/>
    </source>
</evidence>
<evidence type="ECO:0000256" key="7">
    <source>
        <dbReference type="SAM" id="MobiDB-lite"/>
    </source>
</evidence>
<feature type="transmembrane region" description="Helical" evidence="8">
    <location>
        <begin position="380"/>
        <end position="401"/>
    </location>
</feature>
<evidence type="ECO:0000256" key="8">
    <source>
        <dbReference type="SAM" id="Phobius"/>
    </source>
</evidence>
<comment type="caution">
    <text evidence="10">The sequence shown here is derived from an EMBL/GenBank/DDBJ whole genome shotgun (WGS) entry which is preliminary data.</text>
</comment>
<feature type="transmembrane region" description="Helical" evidence="8">
    <location>
        <begin position="92"/>
        <end position="112"/>
    </location>
</feature>
<dbReference type="GO" id="GO:1902600">
    <property type="term" value="P:proton transmembrane transport"/>
    <property type="evidence" value="ECO:0007669"/>
    <property type="project" value="InterPro"/>
</dbReference>
<dbReference type="InterPro" id="IPR038770">
    <property type="entry name" value="Na+/solute_symporter_sf"/>
</dbReference>
<sequence length="841" mass="88746">MSSASNETRHLSQGVVGGENPISYNASEPIALFMIQVIIITLFCRLLQYPLGKLRQPRVIAEVIGGILLGPSVMMRIPGFQASIFPVDSMPILNNAANLGLILFLFLVGLEVDFRTFASNWRVAGSVGLAGMLLPFALGCGISRGLYDSFRDEDGQVARISFGVYALFIGTALSITAFPVLCRILSELNLFSTTVGMTVLAAGVGNDVTGWILLALIIGLVNSGSGLTALWVLLCCVGWILLLVFAVKPALLLALRRTDTFRTGPGQGVVWLTLLLVLVSSWFTAIIGVHAIFGAFLVGLICPHEGGFGIKMTEKIEDLVTVLLLPLYFTLSGLKTDIGLLSDKLAWAYVVGVIAVAFVGKVVGGAIAAKACKLSWRESLAIGVLMSCKGLVELIVLNIGLQAGILSQKTFTIFVLMALVTTVTTTPLTRWIYPPNHQSHHQHSDSKQPGDSEAGKKPAGSPGSGHTFQNITLQLSLDSILPLLSLALHLGTANKRAERIEHGTENSLVTVHGIHMLPLTERTSSVMHLTEKDGLGPTDSVATIFEALASAKQLSVTARAIIAPIAAYTETLISRAIDANSDLLIIPWTNQHSASSPESLSQQAFSSGQIVSGDARVVSTMFNNAASRVTSAVLVPSTNATLPGRHWLGTLSPTPQAINILVPFIGSRDDVAALAVAAQIITASEGHAFLTLLRLCVEDDSPAASARRSPHQAEGAASGDEWWSSMGVPLVDALAPGQIRVLTLDLPGEAKIVSTCLAHMYEAAGEKGHEMVIVGRNQNMTVRVDSGASAAAAGGEFGLAVGPLAAAISTAEVDVLVVQGGDKRSVIRATDSLKMNSHGQQ</sequence>
<evidence type="ECO:0000256" key="3">
    <source>
        <dbReference type="ARBA" id="ARBA00022692"/>
    </source>
</evidence>
<feature type="transmembrane region" description="Helical" evidence="8">
    <location>
        <begin position="124"/>
        <end position="147"/>
    </location>
</feature>
<keyword evidence="6 8" id="KW-0472">Membrane</keyword>
<gene>
    <name evidence="10" type="ORF">MKZ38_004855</name>
</gene>
<evidence type="ECO:0000256" key="5">
    <source>
        <dbReference type="ARBA" id="ARBA00023065"/>
    </source>
</evidence>
<dbReference type="Pfam" id="PF00999">
    <property type="entry name" value="Na_H_Exchanger"/>
    <property type="match status" value="1"/>
</dbReference>
<keyword evidence="4 8" id="KW-1133">Transmembrane helix</keyword>
<evidence type="ECO:0000256" key="2">
    <source>
        <dbReference type="ARBA" id="ARBA00022448"/>
    </source>
</evidence>
<evidence type="ECO:0000256" key="6">
    <source>
        <dbReference type="ARBA" id="ARBA00023136"/>
    </source>
</evidence>
<dbReference type="AlphaFoldDB" id="A0AAD5WQN5"/>
<dbReference type="Gene3D" id="1.20.1530.20">
    <property type="match status" value="1"/>
</dbReference>
<dbReference type="InterPro" id="IPR050794">
    <property type="entry name" value="CPA2_transporter"/>
</dbReference>
<evidence type="ECO:0000256" key="1">
    <source>
        <dbReference type="ARBA" id="ARBA00004141"/>
    </source>
</evidence>
<feature type="transmembrane region" description="Helical" evidence="8">
    <location>
        <begin position="268"/>
        <end position="296"/>
    </location>
</feature>
<keyword evidence="3 8" id="KW-0812">Transmembrane</keyword>
<organism evidence="10 11">
    <name type="scientific">Zalerion maritima</name>
    <dbReference type="NCBI Taxonomy" id="339359"/>
    <lineage>
        <taxon>Eukaryota</taxon>
        <taxon>Fungi</taxon>
        <taxon>Dikarya</taxon>
        <taxon>Ascomycota</taxon>
        <taxon>Pezizomycotina</taxon>
        <taxon>Sordariomycetes</taxon>
        <taxon>Lulworthiomycetidae</taxon>
        <taxon>Lulworthiales</taxon>
        <taxon>Lulworthiaceae</taxon>
        <taxon>Zalerion</taxon>
    </lineage>
</organism>
<dbReference type="PANTHER" id="PTHR32468">
    <property type="entry name" value="CATION/H + ANTIPORTER"/>
    <property type="match status" value="1"/>
</dbReference>
<dbReference type="GO" id="GO:0016020">
    <property type="term" value="C:membrane"/>
    <property type="evidence" value="ECO:0007669"/>
    <property type="project" value="UniProtKB-SubCell"/>
</dbReference>
<evidence type="ECO:0000256" key="4">
    <source>
        <dbReference type="ARBA" id="ARBA00022989"/>
    </source>
</evidence>
<feature type="transmembrane region" description="Helical" evidence="8">
    <location>
        <begin position="316"/>
        <end position="334"/>
    </location>
</feature>
<dbReference type="InterPro" id="IPR006153">
    <property type="entry name" value="Cation/H_exchanger_TM"/>
</dbReference>
<keyword evidence="5" id="KW-0406">Ion transport</keyword>
<name>A0AAD5WQN5_9PEZI</name>
<feature type="transmembrane region" description="Helical" evidence="8">
    <location>
        <begin position="197"/>
        <end position="221"/>
    </location>
</feature>
<dbReference type="Proteomes" id="UP001201980">
    <property type="component" value="Unassembled WGS sequence"/>
</dbReference>
<comment type="subcellular location">
    <subcellularLocation>
        <location evidence="1">Membrane</location>
        <topology evidence="1">Multi-pass membrane protein</topology>
    </subcellularLocation>
</comment>
<evidence type="ECO:0000259" key="9">
    <source>
        <dbReference type="Pfam" id="PF00999"/>
    </source>
</evidence>